<evidence type="ECO:0000256" key="2">
    <source>
        <dbReference type="ARBA" id="ARBA00004128"/>
    </source>
</evidence>
<dbReference type="PANTHER" id="PTHR12147:SF58">
    <property type="entry name" value="VACUOLAR MEMBRANE PROTEASE"/>
    <property type="match status" value="1"/>
</dbReference>
<accession>A0A7W8VHQ0</accession>
<evidence type="ECO:0000259" key="10">
    <source>
        <dbReference type="Pfam" id="PF04389"/>
    </source>
</evidence>
<keyword evidence="6" id="KW-0472">Membrane</keyword>
<dbReference type="RefSeq" id="WP_184399689.1">
    <property type="nucleotide sequence ID" value="NZ_BAAAJD010000109.1"/>
</dbReference>
<evidence type="ECO:0000256" key="7">
    <source>
        <dbReference type="ARBA" id="ARBA00023180"/>
    </source>
</evidence>
<keyword evidence="5" id="KW-0926">Vacuole</keyword>
<sequence>MPRIAKALTGVGLPLALLAGATAAIRAMRPPAPASAQAPPEHFSAERAQRHLHTIAQEPRPTGSPAAEKARAYLAEQLAQAGFDVHVQEAVAAEGYGRMPYGPANLAAGKVHNIVARLPGTALQGQAVLLTSHYDSVAQGPGASDAGVPAAALVEVARALKSRGPARNDVVIALTDGEELGLLGAKALFEEEPLVRRVGAMLNFEARGTSGPVLMFETGPGEADLVSALARSGLPHFADSLFGEVYRRIPNSTDFAVARTWGIPGLNFAHIGDFAHYHTRLDDIERVDPASLQHHGELALALAERLRRTDLSAREEREAAYFTLANGKTISYPRRAAGPLAAAAAALWAGALAHWMRQSGTSPRDLFCGQAALWGRLAGGALAAQGLVALLGRVRPEFRRHGDFYRSNELFAALGLLSVAGAAASRPGSDELRMAAAATPLAAAALGCARWLPGAAHLAALPLLGSGVALLTAPSRRPGVRLLGQLAAAAPAVALLVPRAALTYQGLTPRIAVPAMAMMQLAGELTGPLMWRQTGKRARRLLLGASLVAAGVLTVRQFCLGRPTPDRPHPYALMYLVDTDRGRAFWLSTDDEPGEATRPFLGDHPGKGPLDVYFPGWSRDLLHAPAALVELPPPVVDVVSEEPHEHGRRVVVDVSSPRGARQISLAVRSGGVRSWSLAEGPASAPTSPANDGPWELWLHAVPAGGFRLVLELTHGPVLLRVADRSDGLPTPAGDDRFPTPPKNPAYTPAACLDVEGWSNGTLAVTEKSL</sequence>
<dbReference type="SUPFAM" id="SSF53187">
    <property type="entry name" value="Zn-dependent exopeptidases"/>
    <property type="match status" value="1"/>
</dbReference>
<comment type="function">
    <text evidence="1">May be involved in vacuolar sorting and osmoregulation.</text>
</comment>
<dbReference type="InterPro" id="IPR045175">
    <property type="entry name" value="M28_fam"/>
</dbReference>
<keyword evidence="7" id="KW-0325">Glycoprotein</keyword>
<keyword evidence="12" id="KW-1185">Reference proteome</keyword>
<feature type="signal peptide" evidence="9">
    <location>
        <begin position="1"/>
        <end position="23"/>
    </location>
</feature>
<reference evidence="11 12" key="1">
    <citation type="submission" date="2020-08" db="EMBL/GenBank/DDBJ databases">
        <title>Sequencing the genomes of 1000 actinobacteria strains.</title>
        <authorList>
            <person name="Klenk H.-P."/>
        </authorList>
    </citation>
    <scope>NUCLEOTIDE SEQUENCE [LARGE SCALE GENOMIC DNA]</scope>
    <source>
        <strain evidence="11 12">DSM 44551</strain>
    </source>
</reference>
<dbReference type="GO" id="GO:0008235">
    <property type="term" value="F:metalloexopeptidase activity"/>
    <property type="evidence" value="ECO:0007669"/>
    <property type="project" value="InterPro"/>
</dbReference>
<comment type="caution">
    <text evidence="11">The sequence shown here is derived from an EMBL/GenBank/DDBJ whole genome shotgun (WGS) entry which is preliminary data.</text>
</comment>
<evidence type="ECO:0000256" key="5">
    <source>
        <dbReference type="ARBA" id="ARBA00022554"/>
    </source>
</evidence>
<evidence type="ECO:0000256" key="8">
    <source>
        <dbReference type="ARBA" id="ARBA00031512"/>
    </source>
</evidence>
<organism evidence="11 12">
    <name type="scientific">Nocardiopsis composta</name>
    <dbReference type="NCBI Taxonomy" id="157465"/>
    <lineage>
        <taxon>Bacteria</taxon>
        <taxon>Bacillati</taxon>
        <taxon>Actinomycetota</taxon>
        <taxon>Actinomycetes</taxon>
        <taxon>Streptosporangiales</taxon>
        <taxon>Nocardiopsidaceae</taxon>
        <taxon>Nocardiopsis</taxon>
    </lineage>
</organism>
<keyword evidence="9" id="KW-0732">Signal</keyword>
<dbReference type="GO" id="GO:0006508">
    <property type="term" value="P:proteolysis"/>
    <property type="evidence" value="ECO:0007669"/>
    <property type="project" value="InterPro"/>
</dbReference>
<protein>
    <recommendedName>
        <fullName evidence="4">Vacuolar membrane protease</fullName>
    </recommendedName>
    <alternativeName>
        <fullName evidence="8">FXNA-related family protease 1</fullName>
    </alternativeName>
</protein>
<dbReference type="Pfam" id="PF04389">
    <property type="entry name" value="Peptidase_M28"/>
    <property type="match status" value="1"/>
</dbReference>
<dbReference type="PANTHER" id="PTHR12147">
    <property type="entry name" value="METALLOPEPTIDASE M28 FAMILY MEMBER"/>
    <property type="match status" value="1"/>
</dbReference>
<name>A0A7W8VHQ0_9ACTN</name>
<feature type="domain" description="Peptidase M28" evidence="10">
    <location>
        <begin position="113"/>
        <end position="302"/>
    </location>
</feature>
<dbReference type="EMBL" id="JACHDB010000002">
    <property type="protein sequence ID" value="MBB5436284.1"/>
    <property type="molecule type" value="Genomic_DNA"/>
</dbReference>
<evidence type="ECO:0000256" key="1">
    <source>
        <dbReference type="ARBA" id="ARBA00003273"/>
    </source>
</evidence>
<keyword evidence="6" id="KW-0812">Transmembrane</keyword>
<dbReference type="GO" id="GO:0005774">
    <property type="term" value="C:vacuolar membrane"/>
    <property type="evidence" value="ECO:0007669"/>
    <property type="project" value="UniProtKB-SubCell"/>
</dbReference>
<feature type="chain" id="PRO_5039016850" description="Vacuolar membrane protease" evidence="9">
    <location>
        <begin position="24"/>
        <end position="769"/>
    </location>
</feature>
<comment type="subcellular location">
    <subcellularLocation>
        <location evidence="2">Vacuole membrane</location>
        <topology evidence="2">Multi-pass membrane protein</topology>
    </subcellularLocation>
</comment>
<evidence type="ECO:0000256" key="4">
    <source>
        <dbReference type="ARBA" id="ARBA00017435"/>
    </source>
</evidence>
<dbReference type="InterPro" id="IPR007484">
    <property type="entry name" value="Peptidase_M28"/>
</dbReference>
<comment type="similarity">
    <text evidence="3">Belongs to the peptidase M28 family.</text>
</comment>
<dbReference type="AlphaFoldDB" id="A0A7W8VHQ0"/>
<dbReference type="Proteomes" id="UP000572635">
    <property type="component" value="Unassembled WGS sequence"/>
</dbReference>
<evidence type="ECO:0000256" key="3">
    <source>
        <dbReference type="ARBA" id="ARBA00010918"/>
    </source>
</evidence>
<proteinExistence type="inferred from homology"/>
<evidence type="ECO:0000256" key="9">
    <source>
        <dbReference type="SAM" id="SignalP"/>
    </source>
</evidence>
<gene>
    <name evidence="11" type="ORF">HDA36_006432</name>
</gene>
<keyword evidence="6" id="KW-1133">Transmembrane helix</keyword>
<dbReference type="Gene3D" id="3.40.630.10">
    <property type="entry name" value="Zn peptidases"/>
    <property type="match status" value="1"/>
</dbReference>
<evidence type="ECO:0000313" key="12">
    <source>
        <dbReference type="Proteomes" id="UP000572635"/>
    </source>
</evidence>
<evidence type="ECO:0000256" key="6">
    <source>
        <dbReference type="ARBA" id="ARBA00022989"/>
    </source>
</evidence>
<evidence type="ECO:0000313" key="11">
    <source>
        <dbReference type="EMBL" id="MBB5436284.1"/>
    </source>
</evidence>